<keyword evidence="2" id="KW-0812">Transmembrane</keyword>
<organism evidence="3 4">
    <name type="scientific">Seminavis robusta</name>
    <dbReference type="NCBI Taxonomy" id="568900"/>
    <lineage>
        <taxon>Eukaryota</taxon>
        <taxon>Sar</taxon>
        <taxon>Stramenopiles</taxon>
        <taxon>Ochrophyta</taxon>
        <taxon>Bacillariophyta</taxon>
        <taxon>Bacillariophyceae</taxon>
        <taxon>Bacillariophycidae</taxon>
        <taxon>Naviculales</taxon>
        <taxon>Naviculaceae</taxon>
        <taxon>Seminavis</taxon>
    </lineage>
</organism>
<dbReference type="GO" id="GO:0000009">
    <property type="term" value="F:alpha-1,6-mannosyltransferase activity"/>
    <property type="evidence" value="ECO:0007669"/>
    <property type="project" value="InterPro"/>
</dbReference>
<sequence>MPPSTSPYNHGNDSLSHLNASATSLQIPISSTISRSSSSIDELKRGSANIPTNGNQSMKPKAWVVATYVLGIFSVLNFISETTFVKQTRNLNEAFVFASAVQEDYAHENLDLTLIDEMGILKDEATQNHNRNLQNLQRAERRDNGFVPLYKLIPPKIPKTCPEGFQPAPIVVNPTADKAEGRKIPKIVHMTGKSPCLTPPFYDACLKWSFPGHSFYFHDDQAVDELFNRDWPMFPQLKNTLECLKNAGGAAKADLWRYLALWEYGGIYTDMDNLPGEYFNETTITNDTDAFFLQERGGWVSQYFFAVAPKHPVMFLAVHDVMREMHNLEDTGNFYVPAKTGPGATKRAFLFFMGIDTRSSEQDVKFYSKPPAGLYHGKINGNRTVTVEGSRSMSGKWVARSAIGGGAKRNGFKAMNISNYQELNKKESGRSCVMQLHDYYMHEQQDEISNTLRRRRW</sequence>
<feature type="region of interest" description="Disordered" evidence="1">
    <location>
        <begin position="38"/>
        <end position="57"/>
    </location>
</feature>
<gene>
    <name evidence="3" type="ORF">SEMRO_1492_G277220.1</name>
</gene>
<evidence type="ECO:0000313" key="3">
    <source>
        <dbReference type="EMBL" id="CAB9524088.1"/>
    </source>
</evidence>
<dbReference type="InterPro" id="IPR039367">
    <property type="entry name" value="Och1-like"/>
</dbReference>
<dbReference type="GO" id="GO:0000136">
    <property type="term" value="C:mannan polymerase complex"/>
    <property type="evidence" value="ECO:0007669"/>
    <property type="project" value="TreeGrafter"/>
</dbReference>
<reference evidence="3" key="1">
    <citation type="submission" date="2020-06" db="EMBL/GenBank/DDBJ databases">
        <authorList>
            <consortium name="Plant Systems Biology data submission"/>
        </authorList>
    </citation>
    <scope>NUCLEOTIDE SEQUENCE</scope>
    <source>
        <strain evidence="3">D6</strain>
    </source>
</reference>
<dbReference type="InterPro" id="IPR029044">
    <property type="entry name" value="Nucleotide-diphossugar_trans"/>
</dbReference>
<name>A0A9N8ENU4_9STRA</name>
<dbReference type="Gene3D" id="3.90.550.20">
    <property type="match status" value="1"/>
</dbReference>
<dbReference type="Pfam" id="PF04488">
    <property type="entry name" value="Gly_transf_sug"/>
    <property type="match status" value="1"/>
</dbReference>
<dbReference type="OrthoDB" id="45532at2759"/>
<dbReference type="Proteomes" id="UP001153069">
    <property type="component" value="Unassembled WGS sequence"/>
</dbReference>
<dbReference type="EMBL" id="CAICTM010001490">
    <property type="protein sequence ID" value="CAB9524088.1"/>
    <property type="molecule type" value="Genomic_DNA"/>
</dbReference>
<comment type="caution">
    <text evidence="3">The sequence shown here is derived from an EMBL/GenBank/DDBJ whole genome shotgun (WGS) entry which is preliminary data.</text>
</comment>
<keyword evidence="4" id="KW-1185">Reference proteome</keyword>
<evidence type="ECO:0000256" key="2">
    <source>
        <dbReference type="SAM" id="Phobius"/>
    </source>
</evidence>
<dbReference type="AlphaFoldDB" id="A0A9N8ENU4"/>
<accession>A0A9N8ENU4</accession>
<evidence type="ECO:0000313" key="4">
    <source>
        <dbReference type="Proteomes" id="UP001153069"/>
    </source>
</evidence>
<keyword evidence="2" id="KW-0472">Membrane</keyword>
<proteinExistence type="predicted"/>
<feature type="transmembrane region" description="Helical" evidence="2">
    <location>
        <begin position="62"/>
        <end position="80"/>
    </location>
</feature>
<dbReference type="PANTHER" id="PTHR31834">
    <property type="entry name" value="INITIATION-SPECIFIC ALPHA-1,6-MANNOSYLTRANSFERASE"/>
    <property type="match status" value="1"/>
</dbReference>
<dbReference type="SUPFAM" id="SSF53448">
    <property type="entry name" value="Nucleotide-diphospho-sugar transferases"/>
    <property type="match status" value="1"/>
</dbReference>
<dbReference type="PANTHER" id="PTHR31834:SF1">
    <property type="entry name" value="INITIATION-SPECIFIC ALPHA-1,6-MANNOSYLTRANSFERASE"/>
    <property type="match status" value="1"/>
</dbReference>
<dbReference type="GO" id="GO:0006487">
    <property type="term" value="P:protein N-linked glycosylation"/>
    <property type="evidence" value="ECO:0007669"/>
    <property type="project" value="TreeGrafter"/>
</dbReference>
<keyword evidence="2" id="KW-1133">Transmembrane helix</keyword>
<protein>
    <submittedName>
        <fullName evidence="3">Glycosyltransferase</fullName>
    </submittedName>
</protein>
<dbReference type="InterPro" id="IPR007577">
    <property type="entry name" value="GlycoTrfase_DXD_sugar-bd_CS"/>
</dbReference>
<evidence type="ECO:0000256" key="1">
    <source>
        <dbReference type="SAM" id="MobiDB-lite"/>
    </source>
</evidence>